<dbReference type="Proteomes" id="UP000326857">
    <property type="component" value="Unassembled WGS sequence"/>
</dbReference>
<organism evidence="1 2">
    <name type="scientific">Sphingomonas aurantiaca</name>
    <dbReference type="NCBI Taxonomy" id="185949"/>
    <lineage>
        <taxon>Bacteria</taxon>
        <taxon>Pseudomonadati</taxon>
        <taxon>Pseudomonadota</taxon>
        <taxon>Alphaproteobacteria</taxon>
        <taxon>Sphingomonadales</taxon>
        <taxon>Sphingomonadaceae</taxon>
        <taxon>Sphingomonas</taxon>
    </lineage>
</organism>
<protein>
    <submittedName>
        <fullName evidence="1">Uncharacterized protein</fullName>
    </submittedName>
</protein>
<dbReference type="EMBL" id="CABVLI010000046">
    <property type="protein sequence ID" value="VVT27840.1"/>
    <property type="molecule type" value="Genomic_DNA"/>
</dbReference>
<name>A0A5E8A8S6_9SPHN</name>
<evidence type="ECO:0000313" key="1">
    <source>
        <dbReference type="EMBL" id="VVT27840.1"/>
    </source>
</evidence>
<dbReference type="AlphaFoldDB" id="A0A5E8A8S6"/>
<evidence type="ECO:0000313" key="2">
    <source>
        <dbReference type="Proteomes" id="UP000326857"/>
    </source>
</evidence>
<gene>
    <name evidence="1" type="ORF">SPHINGO391_500079</name>
</gene>
<proteinExistence type="predicted"/>
<accession>A0A5E8A8S6</accession>
<sequence>MRGAAPSGTVPYTLSPFRASPVFRDCPELLDRLLRSLALFGVDQAVIDMIVDQCPLGACDGILNRLELLRQFDTGAVFIDHTDDAAEVTGCPVQAFDDGRVTVVRVAHVPLLAEHSTNCIPPGGLTRNPPGG</sequence>
<reference evidence="1 2" key="1">
    <citation type="submission" date="2019-09" db="EMBL/GenBank/DDBJ databases">
        <authorList>
            <person name="Dittami M. S."/>
        </authorList>
    </citation>
    <scope>NUCLEOTIDE SEQUENCE [LARGE SCALE GENOMIC DNA]</scope>
    <source>
        <strain evidence="1">SPHINGO391</strain>
    </source>
</reference>